<evidence type="ECO:0000313" key="7">
    <source>
        <dbReference type="Proteomes" id="UP000011058"/>
    </source>
</evidence>
<dbReference type="Proteomes" id="UP000011058">
    <property type="component" value="Chromosome"/>
</dbReference>
<dbReference type="Pfam" id="PF13336">
    <property type="entry name" value="AcetylCoA_hyd_C"/>
    <property type="match status" value="1"/>
</dbReference>
<evidence type="ECO:0000313" key="6">
    <source>
        <dbReference type="EMBL" id="CCH00817.1"/>
    </source>
</evidence>
<dbReference type="SUPFAM" id="SSF100950">
    <property type="entry name" value="NagB/RpiA/CoA transferase-like"/>
    <property type="match status" value="2"/>
</dbReference>
<dbReference type="GO" id="GO:0008775">
    <property type="term" value="F:acetate CoA-transferase activity"/>
    <property type="evidence" value="ECO:0007669"/>
    <property type="project" value="InterPro"/>
</dbReference>
<dbReference type="Gene3D" id="3.30.750.70">
    <property type="entry name" value="4-hydroxybutyrate coenzyme like domains"/>
    <property type="match status" value="1"/>
</dbReference>
<dbReference type="PATRIC" id="fig|1166018.3.peg.4577"/>
<dbReference type="eggNOG" id="COG0427">
    <property type="taxonomic scope" value="Bacteria"/>
</dbReference>
<feature type="domain" description="Acetyl-CoA hydrolase/transferase C-terminal" evidence="5">
    <location>
        <begin position="291"/>
        <end position="443"/>
    </location>
</feature>
<dbReference type="AlphaFoldDB" id="I0K9L4"/>
<dbReference type="Pfam" id="PF02550">
    <property type="entry name" value="AcetylCoA_hydro"/>
    <property type="match status" value="1"/>
</dbReference>
<evidence type="ECO:0000256" key="2">
    <source>
        <dbReference type="ARBA" id="ARBA00022679"/>
    </source>
</evidence>
<sequence length="451" mass="48801">MREPTVNSKLQTANFNPKTPNGNCPMPLPLTTPEQAVSAIQSGNRVFIHSVAQTPHVLIRAMVAQADRLTDVEICHIHTEGPLPYLEPQYQTAFRPNSFFIGANMRRQLAQGIGDYVPIFLSEIPLLFSRNILPVDVALIQVSPPDAHGYCSLGPSVDVSLAAIRAAKYVIAQINPRVPRTHGDGLIPVSMLHAAVEVDEPIYEVKPGAIDATDRKIGQYVASLVEDGATLQLGIGGIPNATLAELIHHKGLGIHTEMFTDGIIDLVERGVITGEHKTVLPYRIVSSFVMGSQRVYDFIDDNPAVAMKQASYTNDTAIIRRNPKVTAINSAIEIDLTGQVCADTIGTMQYSGVGGQMDFVRGASLSEGGKPIIALPSVTSKGLSKIVPFLKEGAGVTTTRAHVHYIVTEYGIANLYGQNLRQRARALINIAHPDHREALEREAHARFGPLG</sequence>
<protein>
    <submittedName>
        <fullName evidence="6">Acetyl-CoA hydrolase/transferase</fullName>
    </submittedName>
</protein>
<dbReference type="Gene3D" id="3.40.1080.20">
    <property type="entry name" value="Acetyl-CoA hydrolase/transferase C-terminal domain"/>
    <property type="match status" value="1"/>
</dbReference>
<dbReference type="InterPro" id="IPR037171">
    <property type="entry name" value="NagB/RpiA_transferase-like"/>
</dbReference>
<accession>I0K9L4</accession>
<organism evidence="6 7">
    <name type="scientific">Fibrella aestuarina BUZ 2</name>
    <dbReference type="NCBI Taxonomy" id="1166018"/>
    <lineage>
        <taxon>Bacteria</taxon>
        <taxon>Pseudomonadati</taxon>
        <taxon>Bacteroidota</taxon>
        <taxon>Cytophagia</taxon>
        <taxon>Cytophagales</taxon>
        <taxon>Spirosomataceae</taxon>
        <taxon>Fibrella</taxon>
    </lineage>
</organism>
<evidence type="ECO:0000256" key="3">
    <source>
        <dbReference type="SAM" id="MobiDB-lite"/>
    </source>
</evidence>
<dbReference type="GO" id="GO:0016787">
    <property type="term" value="F:hydrolase activity"/>
    <property type="evidence" value="ECO:0007669"/>
    <property type="project" value="UniProtKB-KW"/>
</dbReference>
<evidence type="ECO:0000256" key="1">
    <source>
        <dbReference type="ARBA" id="ARBA00009632"/>
    </source>
</evidence>
<dbReference type="PANTHER" id="PTHR21432">
    <property type="entry name" value="ACETYL-COA HYDROLASE-RELATED"/>
    <property type="match status" value="1"/>
</dbReference>
<dbReference type="HOGENOM" id="CLU_030703_1_1_10"/>
<dbReference type="InterPro" id="IPR046433">
    <property type="entry name" value="ActCoA_hydro"/>
</dbReference>
<feature type="region of interest" description="Disordered" evidence="3">
    <location>
        <begin position="1"/>
        <end position="28"/>
    </location>
</feature>
<gene>
    <name evidence="6" type="ORF">FAES_2808</name>
</gene>
<dbReference type="InterPro" id="IPR038460">
    <property type="entry name" value="AcetylCoA_hyd_C_sf"/>
</dbReference>
<keyword evidence="7" id="KW-1185">Reference proteome</keyword>
<dbReference type="PANTHER" id="PTHR21432:SF20">
    <property type="entry name" value="ACETYL-COA HYDROLASE"/>
    <property type="match status" value="1"/>
</dbReference>
<reference evidence="6 7" key="1">
    <citation type="journal article" date="2012" name="J. Bacteriol.">
        <title>Genome Sequence of Fibrella aestuarina BUZ 2T, a Filamentous Marine Bacterium.</title>
        <authorList>
            <person name="Filippini M."/>
            <person name="Qi W."/>
            <person name="Blom J."/>
            <person name="Goesmann A."/>
            <person name="Smits T.H."/>
            <person name="Bagheri H.C."/>
        </authorList>
    </citation>
    <scope>NUCLEOTIDE SEQUENCE [LARGE SCALE GENOMIC DNA]</scope>
    <source>
        <strain evidence="7">BUZ 2T</strain>
    </source>
</reference>
<evidence type="ECO:0000259" key="4">
    <source>
        <dbReference type="Pfam" id="PF02550"/>
    </source>
</evidence>
<keyword evidence="6" id="KW-0378">Hydrolase</keyword>
<dbReference type="STRING" id="1166018.FAES_2808"/>
<dbReference type="Gene3D" id="3.40.1080.10">
    <property type="entry name" value="Glutaconate Coenzyme A-transferase"/>
    <property type="match status" value="1"/>
</dbReference>
<dbReference type="KEGG" id="fae:FAES_2808"/>
<dbReference type="InterPro" id="IPR003702">
    <property type="entry name" value="ActCoA_hydro_N"/>
</dbReference>
<dbReference type="EMBL" id="HE796683">
    <property type="protein sequence ID" value="CCH00817.1"/>
    <property type="molecule type" value="Genomic_DNA"/>
</dbReference>
<comment type="similarity">
    <text evidence="1">Belongs to the acetyl-CoA hydrolase/transferase family.</text>
</comment>
<proteinExistence type="inferred from homology"/>
<feature type="domain" description="Acetyl-CoA hydrolase/transferase N-terminal" evidence="4">
    <location>
        <begin position="37"/>
        <end position="199"/>
    </location>
</feature>
<name>I0K9L4_9BACT</name>
<evidence type="ECO:0000259" key="5">
    <source>
        <dbReference type="Pfam" id="PF13336"/>
    </source>
</evidence>
<keyword evidence="2 6" id="KW-0808">Transferase</keyword>
<dbReference type="InterPro" id="IPR026888">
    <property type="entry name" value="AcetylCoA_hyd_C"/>
</dbReference>
<dbReference type="GO" id="GO:0006083">
    <property type="term" value="P:acetate metabolic process"/>
    <property type="evidence" value="ECO:0007669"/>
    <property type="project" value="InterPro"/>
</dbReference>
<feature type="compositionally biased region" description="Polar residues" evidence="3">
    <location>
        <begin position="1"/>
        <end position="22"/>
    </location>
</feature>